<dbReference type="SUPFAM" id="SSF56300">
    <property type="entry name" value="Metallo-dependent phosphatases"/>
    <property type="match status" value="1"/>
</dbReference>
<dbReference type="InterPro" id="IPR004843">
    <property type="entry name" value="Calcineurin-like_PHP"/>
</dbReference>
<protein>
    <submittedName>
        <fullName evidence="7">Metallophosphoesterase</fullName>
    </submittedName>
</protein>
<dbReference type="CDD" id="cd00838">
    <property type="entry name" value="MPP_superfamily"/>
    <property type="match status" value="1"/>
</dbReference>
<organism evidence="7 8">
    <name type="scientific">Bacteroides mediterraneensis</name>
    <dbReference type="NCBI Taxonomy" id="1841856"/>
    <lineage>
        <taxon>Bacteria</taxon>
        <taxon>Pseudomonadati</taxon>
        <taxon>Bacteroidota</taxon>
        <taxon>Bacteroidia</taxon>
        <taxon>Bacteroidales</taxon>
        <taxon>Bacteroidaceae</taxon>
        <taxon>Bacteroides</taxon>
    </lineage>
</organism>
<keyword evidence="8" id="KW-1185">Reference proteome</keyword>
<dbReference type="PANTHER" id="PTHR42988:SF2">
    <property type="entry name" value="CYCLIC NUCLEOTIDE PHOSPHODIESTERASE CBUA0032-RELATED"/>
    <property type="match status" value="1"/>
</dbReference>
<sequence>MNKIYSLLLAAVLGGMTLTGNAQTQIAFISDAHIQDIDRHPERVRSMEVQVQSTRLFNENYYAFRTALDDVARRNIQLVVLSGDLTDNGQFFNQQKMKEILDDYARRKGMRFFVTTGNHDPALPFGLKQKNVNYLAADGSRVTREDSCAGYADQMKCYASFGFFPRKEYRYWETPFTSYTYEKYSYKEAQKEGRLEKRTYTLCDSLTAMDASYLVEPIDGLWLLAIDGGVYLPKGMNEGRMMYQGSSIGYNNVLAHKSFLLPWVRKVVAEAKRLHKTLVAFSHYPLVDFNDGVSDYVKKIWGNRRFDLDRVPEPEVSEAFLEAGIRLHFAGHMHVNDTGIWEGKDGKKLYNIQIPSLATYIPAYKILTIENSEDFRVNTVTLDSVAGFNQLFPLYQAEYRSDSLKGHPSVWNKEILSSRTYREFCDYQFRDLVRVRFIPRDLPDSWKPYLKFTGARLLQEVAGEDKSAEADWTQWRMEDMILDLYRLRYADQLALRDIPASRLAAYRYLFDRAQTSASTSPAVEYVRDLSVLFQAFLNGEPCVNFRIDLKNEDIEVVE</sequence>
<proteinExistence type="inferred from homology"/>
<evidence type="ECO:0000256" key="5">
    <source>
        <dbReference type="SAM" id="SignalP"/>
    </source>
</evidence>
<evidence type="ECO:0000313" key="7">
    <source>
        <dbReference type="EMBL" id="MBM6758465.1"/>
    </source>
</evidence>
<evidence type="ECO:0000259" key="6">
    <source>
        <dbReference type="Pfam" id="PF00149"/>
    </source>
</evidence>
<dbReference type="EMBL" id="JACJJW010000015">
    <property type="protein sequence ID" value="MBM6758465.1"/>
    <property type="molecule type" value="Genomic_DNA"/>
</dbReference>
<dbReference type="RefSeq" id="WP_204475647.1">
    <property type="nucleotide sequence ID" value="NZ_JACJJW010000015.1"/>
</dbReference>
<dbReference type="InterPro" id="IPR050884">
    <property type="entry name" value="CNP_phosphodiesterase-III"/>
</dbReference>
<dbReference type="Pfam" id="PF00149">
    <property type="entry name" value="Metallophos"/>
    <property type="match status" value="1"/>
</dbReference>
<comment type="caution">
    <text evidence="7">The sequence shown here is derived from an EMBL/GenBank/DDBJ whole genome shotgun (WGS) entry which is preliminary data.</text>
</comment>
<keyword evidence="2" id="KW-0378">Hydrolase</keyword>
<accession>A0ABS2EUV4</accession>
<keyword evidence="3" id="KW-0408">Iron</keyword>
<reference evidence="7 8" key="1">
    <citation type="journal article" date="2021" name="Sci. Rep.">
        <title>The distribution of antibiotic resistance genes in chicken gut microbiota commensals.</title>
        <authorList>
            <person name="Juricova H."/>
            <person name="Matiasovicova J."/>
            <person name="Kubasova T."/>
            <person name="Cejkova D."/>
            <person name="Rychlik I."/>
        </authorList>
    </citation>
    <scope>NUCLEOTIDE SEQUENCE [LARGE SCALE GENOMIC DNA]</scope>
    <source>
        <strain evidence="7 8">An801</strain>
    </source>
</reference>
<evidence type="ECO:0000313" key="8">
    <source>
        <dbReference type="Proteomes" id="UP000703295"/>
    </source>
</evidence>
<name>A0ABS2EUV4_9BACE</name>
<dbReference type="PANTHER" id="PTHR42988">
    <property type="entry name" value="PHOSPHOHYDROLASE"/>
    <property type="match status" value="1"/>
</dbReference>
<dbReference type="InterPro" id="IPR029052">
    <property type="entry name" value="Metallo-depent_PP-like"/>
</dbReference>
<feature type="signal peptide" evidence="5">
    <location>
        <begin position="1"/>
        <end position="22"/>
    </location>
</feature>
<feature type="domain" description="Calcineurin-like phosphoesterase" evidence="6">
    <location>
        <begin position="25"/>
        <end position="335"/>
    </location>
</feature>
<dbReference type="Proteomes" id="UP000703295">
    <property type="component" value="Unassembled WGS sequence"/>
</dbReference>
<comment type="similarity">
    <text evidence="4">Belongs to the cyclic nucleotide phosphodiesterase class-III family.</text>
</comment>
<evidence type="ECO:0000256" key="4">
    <source>
        <dbReference type="ARBA" id="ARBA00025742"/>
    </source>
</evidence>
<dbReference type="Gene3D" id="3.60.21.10">
    <property type="match status" value="1"/>
</dbReference>
<evidence type="ECO:0000256" key="1">
    <source>
        <dbReference type="ARBA" id="ARBA00022723"/>
    </source>
</evidence>
<evidence type="ECO:0000256" key="3">
    <source>
        <dbReference type="ARBA" id="ARBA00023004"/>
    </source>
</evidence>
<keyword evidence="1" id="KW-0479">Metal-binding</keyword>
<gene>
    <name evidence="7" type="ORF">H6A31_07205</name>
</gene>
<feature type="chain" id="PRO_5045087767" evidence="5">
    <location>
        <begin position="23"/>
        <end position="558"/>
    </location>
</feature>
<evidence type="ECO:0000256" key="2">
    <source>
        <dbReference type="ARBA" id="ARBA00022801"/>
    </source>
</evidence>
<keyword evidence="5" id="KW-0732">Signal</keyword>